<dbReference type="Gene3D" id="1.10.357.140">
    <property type="entry name" value="UbiA prenyltransferase"/>
    <property type="match status" value="1"/>
</dbReference>
<feature type="transmembrane region" description="Helical" evidence="6">
    <location>
        <begin position="38"/>
        <end position="58"/>
    </location>
</feature>
<feature type="transmembrane region" description="Helical" evidence="6">
    <location>
        <begin position="166"/>
        <end position="186"/>
    </location>
</feature>
<dbReference type="PANTHER" id="PTHR42723">
    <property type="entry name" value="CHLOROPHYLL SYNTHASE"/>
    <property type="match status" value="1"/>
</dbReference>
<reference evidence="7 8" key="1">
    <citation type="submission" date="2020-02" db="EMBL/GenBank/DDBJ databases">
        <title>Flavobacteriaceae Psychroflexus bacterium YR1-1, complete genome.</title>
        <authorList>
            <person name="Li Y."/>
            <person name="Wu S."/>
        </authorList>
    </citation>
    <scope>NUCLEOTIDE SEQUENCE [LARGE SCALE GENOMIC DNA]</scope>
    <source>
        <strain evidence="7 8">YR1-1</strain>
    </source>
</reference>
<feature type="transmembrane region" description="Helical" evidence="6">
    <location>
        <begin position="277"/>
        <end position="296"/>
    </location>
</feature>
<feature type="transmembrane region" description="Helical" evidence="6">
    <location>
        <begin position="137"/>
        <end position="160"/>
    </location>
</feature>
<evidence type="ECO:0000256" key="6">
    <source>
        <dbReference type="SAM" id="Phobius"/>
    </source>
</evidence>
<feature type="transmembrane region" description="Helical" evidence="6">
    <location>
        <begin position="245"/>
        <end position="265"/>
    </location>
</feature>
<evidence type="ECO:0000256" key="5">
    <source>
        <dbReference type="ARBA" id="ARBA00023136"/>
    </source>
</evidence>
<feature type="transmembrane region" description="Helical" evidence="6">
    <location>
        <begin position="12"/>
        <end position="32"/>
    </location>
</feature>
<dbReference type="GO" id="GO:0016020">
    <property type="term" value="C:membrane"/>
    <property type="evidence" value="ECO:0007669"/>
    <property type="project" value="UniProtKB-SubCell"/>
</dbReference>
<feature type="transmembrane region" description="Helical" evidence="6">
    <location>
        <begin position="89"/>
        <end position="106"/>
    </location>
</feature>
<evidence type="ECO:0000256" key="1">
    <source>
        <dbReference type="ARBA" id="ARBA00004141"/>
    </source>
</evidence>
<evidence type="ECO:0000256" key="3">
    <source>
        <dbReference type="ARBA" id="ARBA00022692"/>
    </source>
</evidence>
<keyword evidence="7" id="KW-0808">Transferase</keyword>
<feature type="transmembrane region" description="Helical" evidence="6">
    <location>
        <begin position="112"/>
        <end position="130"/>
    </location>
</feature>
<evidence type="ECO:0000256" key="2">
    <source>
        <dbReference type="ARBA" id="ARBA00022475"/>
    </source>
</evidence>
<dbReference type="Proteomes" id="UP000478505">
    <property type="component" value="Unassembled WGS sequence"/>
</dbReference>
<dbReference type="InterPro" id="IPR000537">
    <property type="entry name" value="UbiA_prenyltransferase"/>
</dbReference>
<comment type="subcellular location">
    <subcellularLocation>
        <location evidence="1">Membrane</location>
        <topology evidence="1">Multi-pass membrane protein</topology>
    </subcellularLocation>
</comment>
<dbReference type="EMBL" id="JAAIKD010000002">
    <property type="protein sequence ID" value="NEV93225.1"/>
    <property type="molecule type" value="Genomic_DNA"/>
</dbReference>
<keyword evidence="8" id="KW-1185">Reference proteome</keyword>
<evidence type="ECO:0000256" key="4">
    <source>
        <dbReference type="ARBA" id="ARBA00022989"/>
    </source>
</evidence>
<feature type="transmembrane region" description="Helical" evidence="6">
    <location>
        <begin position="218"/>
        <end position="239"/>
    </location>
</feature>
<organism evidence="7 8">
    <name type="scientific">Psychroflexus aurantiacus</name>
    <dbReference type="NCBI Taxonomy" id="2709310"/>
    <lineage>
        <taxon>Bacteria</taxon>
        <taxon>Pseudomonadati</taxon>
        <taxon>Bacteroidota</taxon>
        <taxon>Flavobacteriia</taxon>
        <taxon>Flavobacteriales</taxon>
        <taxon>Flavobacteriaceae</taxon>
        <taxon>Psychroflexus</taxon>
    </lineage>
</organism>
<dbReference type="InterPro" id="IPR044878">
    <property type="entry name" value="UbiA_sf"/>
</dbReference>
<keyword evidence="5 6" id="KW-0472">Membrane</keyword>
<protein>
    <submittedName>
        <fullName evidence="7">UbiA family prenyltransferase</fullName>
    </submittedName>
</protein>
<accession>A0A6B3R361</accession>
<keyword evidence="3 6" id="KW-0812">Transmembrane</keyword>
<proteinExistence type="predicted"/>
<evidence type="ECO:0000313" key="8">
    <source>
        <dbReference type="Proteomes" id="UP000478505"/>
    </source>
</evidence>
<dbReference type="Pfam" id="PF01040">
    <property type="entry name" value="UbiA"/>
    <property type="match status" value="1"/>
</dbReference>
<dbReference type="GO" id="GO:0016765">
    <property type="term" value="F:transferase activity, transferring alkyl or aryl (other than methyl) groups"/>
    <property type="evidence" value="ECO:0007669"/>
    <property type="project" value="InterPro"/>
</dbReference>
<dbReference type="PANTHER" id="PTHR42723:SF1">
    <property type="entry name" value="CHLOROPHYLL SYNTHASE, CHLOROPLASTIC"/>
    <property type="match status" value="1"/>
</dbReference>
<keyword evidence="2" id="KW-1003">Cell membrane</keyword>
<name>A0A6B3R361_9FLAO</name>
<keyword evidence="4 6" id="KW-1133">Transmembrane helix</keyword>
<comment type="caution">
    <text evidence="7">The sequence shown here is derived from an EMBL/GenBank/DDBJ whole genome shotgun (WGS) entry which is preliminary data.</text>
</comment>
<evidence type="ECO:0000313" key="7">
    <source>
        <dbReference type="EMBL" id="NEV93225.1"/>
    </source>
</evidence>
<dbReference type="InterPro" id="IPR050475">
    <property type="entry name" value="Prenyltransferase_related"/>
</dbReference>
<sequence>MHILELIRWKNLLMLVFSSALIRFALIPGFGANTQMDLLAYTLLVISIICIAAGGNIVNDFFDITTDSINKPDRLLIDRVISRQTALQLYFMVNAIGVGLAFYLFLTQAFEQFGLVFYILVFSPLLLAAYSIWLKRLALIGNVLVSLLVGLSLFCMGTALVNEDRYPVAFFTICVYSCLAFLLNLCRELIKDLEDIRGDNFCNMTTLPILIGKKRCNYIVFGLLTFIILVLLSVVMSYFLTLNLLIFYVFVFILLPLILISKQVLDASSENHYKKISLHLKLVFLTGICSMLTFLIL</sequence>
<gene>
    <name evidence="7" type="primary">ubiA</name>
    <name evidence="7" type="ORF">G3567_03560</name>
</gene>
<dbReference type="CDD" id="cd13961">
    <property type="entry name" value="PT_UbiA_DGGGPS"/>
    <property type="match status" value="1"/>
</dbReference>
<dbReference type="AlphaFoldDB" id="A0A6B3R361"/>